<sequence length="191" mass="22306">MPSFLDLPPEIRRMIYLHCMNPNEYKSAYDIYRHNHIEEGNTEYMKRGPLCIEPRIYITRTTPSILLLNKQITAEALEVLYRIPVDLYGTPGSHCSMRQMDIAEFICEQFLQRIQYAALLLGNPHKNFVLQLLDIWGADNRLKRLDVYFPKGALGSYRHWDIVESRLRTFSLMVPVHFHEVPEPSEAPSGQ</sequence>
<organism evidence="1">
    <name type="scientific">Petromyces alliaceus</name>
    <name type="common">Aspergillus alliaceus</name>
    <dbReference type="NCBI Taxonomy" id="209559"/>
    <lineage>
        <taxon>Eukaryota</taxon>
        <taxon>Fungi</taxon>
        <taxon>Dikarya</taxon>
        <taxon>Ascomycota</taxon>
        <taxon>Pezizomycotina</taxon>
        <taxon>Eurotiomycetes</taxon>
        <taxon>Eurotiomycetidae</taxon>
        <taxon>Eurotiales</taxon>
        <taxon>Aspergillaceae</taxon>
        <taxon>Aspergillus</taxon>
        <taxon>Aspergillus subgen. Circumdati</taxon>
    </lineage>
</organism>
<dbReference type="OrthoDB" id="3510794at2759"/>
<name>A0A5N7CAM2_PETAA</name>
<protein>
    <recommendedName>
        <fullName evidence="2">F-box domain-containing protein</fullName>
    </recommendedName>
</protein>
<proteinExistence type="predicted"/>
<dbReference type="EMBL" id="ML735247">
    <property type="protein sequence ID" value="KAE8391201.1"/>
    <property type="molecule type" value="Genomic_DNA"/>
</dbReference>
<reference evidence="1" key="1">
    <citation type="submission" date="2019-04" db="EMBL/GenBank/DDBJ databases">
        <title>Friends and foes A comparative genomics studyof 23 Aspergillus species from section Flavi.</title>
        <authorList>
            <consortium name="DOE Joint Genome Institute"/>
            <person name="Kjaerbolling I."/>
            <person name="Vesth T."/>
            <person name="Frisvad J.C."/>
            <person name="Nybo J.L."/>
            <person name="Theobald S."/>
            <person name="Kildgaard S."/>
            <person name="Isbrandt T."/>
            <person name="Kuo A."/>
            <person name="Sato A."/>
            <person name="Lyhne E.K."/>
            <person name="Kogle M.E."/>
            <person name="Wiebenga A."/>
            <person name="Kun R.S."/>
            <person name="Lubbers R.J."/>
            <person name="Makela M.R."/>
            <person name="Barry K."/>
            <person name="Chovatia M."/>
            <person name="Clum A."/>
            <person name="Daum C."/>
            <person name="Haridas S."/>
            <person name="He G."/>
            <person name="LaButti K."/>
            <person name="Lipzen A."/>
            <person name="Mondo S."/>
            <person name="Riley R."/>
            <person name="Salamov A."/>
            <person name="Simmons B.A."/>
            <person name="Magnuson J.K."/>
            <person name="Henrissat B."/>
            <person name="Mortensen U.H."/>
            <person name="Larsen T.O."/>
            <person name="Devries R.P."/>
            <person name="Grigoriev I.V."/>
            <person name="Machida M."/>
            <person name="Baker S.E."/>
            <person name="Andersen M.R."/>
        </authorList>
    </citation>
    <scope>NUCLEOTIDE SEQUENCE [LARGE SCALE GENOMIC DNA]</scope>
    <source>
        <strain evidence="1">IBT 14317</strain>
    </source>
</reference>
<evidence type="ECO:0000313" key="1">
    <source>
        <dbReference type="EMBL" id="KAE8391201.1"/>
    </source>
</evidence>
<dbReference type="AlphaFoldDB" id="A0A5N7CAM2"/>
<gene>
    <name evidence="1" type="ORF">BDV23DRAFT_182723</name>
</gene>
<evidence type="ECO:0008006" key="2">
    <source>
        <dbReference type="Google" id="ProtNLM"/>
    </source>
</evidence>
<dbReference type="Proteomes" id="UP000326877">
    <property type="component" value="Unassembled WGS sequence"/>
</dbReference>
<accession>A0A5N7CAM2</accession>